<dbReference type="EnsemblMetazoa" id="ASIC016836-RA">
    <property type="protein sequence ID" value="ASIC016836-PA"/>
    <property type="gene ID" value="ASIC016836"/>
</dbReference>
<dbReference type="EMBL" id="ATLV01023194">
    <property type="status" value="NOT_ANNOTATED_CDS"/>
    <property type="molecule type" value="Genomic_DNA"/>
</dbReference>
<dbReference type="VEuPathDB" id="VectorBase:ASIC016836"/>
<evidence type="ECO:0000313" key="4">
    <source>
        <dbReference type="Proteomes" id="UP000030765"/>
    </source>
</evidence>
<evidence type="ECO:0000256" key="1">
    <source>
        <dbReference type="SAM" id="MobiDB-lite"/>
    </source>
</evidence>
<sequence>MPICQVLYRVFNTKTTFASGRDNNESYSQAMPTFDSKSSTGSVHHHQQQQQQQWPAALL</sequence>
<evidence type="ECO:0000313" key="2">
    <source>
        <dbReference type="EMBL" id="KFB48527.1"/>
    </source>
</evidence>
<keyword evidence="4" id="KW-1185">Reference proteome</keyword>
<name>A0A084WE83_ANOSI</name>
<accession>A0A084WE83</accession>
<proteinExistence type="predicted"/>
<reference evidence="2 4" key="1">
    <citation type="journal article" date="2014" name="BMC Genomics">
        <title>Genome sequence of Anopheles sinensis provides insight into genetics basis of mosquito competence for malaria parasites.</title>
        <authorList>
            <person name="Zhou D."/>
            <person name="Zhang D."/>
            <person name="Ding G."/>
            <person name="Shi L."/>
            <person name="Hou Q."/>
            <person name="Ye Y."/>
            <person name="Xu Y."/>
            <person name="Zhou H."/>
            <person name="Xiong C."/>
            <person name="Li S."/>
            <person name="Yu J."/>
            <person name="Hong S."/>
            <person name="Yu X."/>
            <person name="Zou P."/>
            <person name="Chen C."/>
            <person name="Chang X."/>
            <person name="Wang W."/>
            <person name="Lv Y."/>
            <person name="Sun Y."/>
            <person name="Ma L."/>
            <person name="Shen B."/>
            <person name="Zhu C."/>
        </authorList>
    </citation>
    <scope>NUCLEOTIDE SEQUENCE [LARGE SCALE GENOMIC DNA]</scope>
</reference>
<evidence type="ECO:0000313" key="3">
    <source>
        <dbReference type="EnsemblMetazoa" id="ASIC016836-PA"/>
    </source>
</evidence>
<organism evidence="2">
    <name type="scientific">Anopheles sinensis</name>
    <name type="common">Mosquito</name>
    <dbReference type="NCBI Taxonomy" id="74873"/>
    <lineage>
        <taxon>Eukaryota</taxon>
        <taxon>Metazoa</taxon>
        <taxon>Ecdysozoa</taxon>
        <taxon>Arthropoda</taxon>
        <taxon>Hexapoda</taxon>
        <taxon>Insecta</taxon>
        <taxon>Pterygota</taxon>
        <taxon>Neoptera</taxon>
        <taxon>Endopterygota</taxon>
        <taxon>Diptera</taxon>
        <taxon>Nematocera</taxon>
        <taxon>Culicoidea</taxon>
        <taxon>Culicidae</taxon>
        <taxon>Anophelinae</taxon>
        <taxon>Anopheles</taxon>
    </lineage>
</organism>
<feature type="region of interest" description="Disordered" evidence="1">
    <location>
        <begin position="18"/>
        <end position="59"/>
    </location>
</feature>
<dbReference type="AlphaFoldDB" id="A0A084WE83"/>
<feature type="compositionally biased region" description="Polar residues" evidence="1">
    <location>
        <begin position="25"/>
        <end position="42"/>
    </location>
</feature>
<protein>
    <submittedName>
        <fullName evidence="2 3">Uncharacterized protein</fullName>
    </submittedName>
</protein>
<reference evidence="3" key="2">
    <citation type="submission" date="2020-05" db="UniProtKB">
        <authorList>
            <consortium name="EnsemblMetazoa"/>
        </authorList>
    </citation>
    <scope>IDENTIFICATION</scope>
</reference>
<dbReference type="Proteomes" id="UP000030765">
    <property type="component" value="Unassembled WGS sequence"/>
</dbReference>
<dbReference type="EMBL" id="KE525341">
    <property type="protein sequence ID" value="KFB48527.1"/>
    <property type="molecule type" value="Genomic_DNA"/>
</dbReference>
<gene>
    <name evidence="2" type="ORF">ZHAS_00016836</name>
</gene>